<feature type="non-terminal residue" evidence="2">
    <location>
        <position position="101"/>
    </location>
</feature>
<evidence type="ECO:0000313" key="2">
    <source>
        <dbReference type="EMBL" id="CAA9395201.1"/>
    </source>
</evidence>
<dbReference type="GO" id="GO:0006508">
    <property type="term" value="P:proteolysis"/>
    <property type="evidence" value="ECO:0007669"/>
    <property type="project" value="UniProtKB-KW"/>
</dbReference>
<accession>A0A6J4NQY2</accession>
<sequence length="101" mass="11421">DLRVSRQPCRGRPDPDARRDHLPRQALGHHRVERPGEPDVLRQLRLPDLLRLHQGQVREADDGGARGRTVGREHRHARGDGARRAGDARVRPVGHHGEELV</sequence>
<feature type="compositionally biased region" description="Basic and acidic residues" evidence="1">
    <location>
        <begin position="78"/>
        <end position="101"/>
    </location>
</feature>
<name>A0A6J4NQY2_9ACTN</name>
<dbReference type="AlphaFoldDB" id="A0A6J4NQY2"/>
<dbReference type="EMBL" id="CADCUP010000125">
    <property type="protein sequence ID" value="CAA9395201.1"/>
    <property type="molecule type" value="Genomic_DNA"/>
</dbReference>
<reference evidence="2" key="1">
    <citation type="submission" date="2020-02" db="EMBL/GenBank/DDBJ databases">
        <authorList>
            <person name="Meier V. D."/>
        </authorList>
    </citation>
    <scope>NUCLEOTIDE SEQUENCE</scope>
    <source>
        <strain evidence="2">AVDCRST_MAG06</strain>
    </source>
</reference>
<feature type="compositionally biased region" description="Basic and acidic residues" evidence="1">
    <location>
        <begin position="54"/>
        <end position="65"/>
    </location>
</feature>
<proteinExistence type="predicted"/>
<feature type="region of interest" description="Disordered" evidence="1">
    <location>
        <begin position="54"/>
        <end position="101"/>
    </location>
</feature>
<keyword evidence="2" id="KW-0645">Protease</keyword>
<organism evidence="2">
    <name type="scientific">uncultured Nocardioides sp</name>
    <dbReference type="NCBI Taxonomy" id="198441"/>
    <lineage>
        <taxon>Bacteria</taxon>
        <taxon>Bacillati</taxon>
        <taxon>Actinomycetota</taxon>
        <taxon>Actinomycetes</taxon>
        <taxon>Propionibacteriales</taxon>
        <taxon>Nocardioidaceae</taxon>
        <taxon>Nocardioides</taxon>
        <taxon>environmental samples</taxon>
    </lineage>
</organism>
<gene>
    <name evidence="2" type="ORF">AVDCRST_MAG06-1854</name>
</gene>
<evidence type="ECO:0000256" key="1">
    <source>
        <dbReference type="SAM" id="MobiDB-lite"/>
    </source>
</evidence>
<feature type="non-terminal residue" evidence="2">
    <location>
        <position position="1"/>
    </location>
</feature>
<feature type="compositionally biased region" description="Basic and acidic residues" evidence="1">
    <location>
        <begin position="11"/>
        <end position="23"/>
    </location>
</feature>
<protein>
    <submittedName>
        <fullName evidence="2">ATP-dependent Clp protease adaptor protein ClpS</fullName>
    </submittedName>
</protein>
<dbReference type="GO" id="GO:0008233">
    <property type="term" value="F:peptidase activity"/>
    <property type="evidence" value="ECO:0007669"/>
    <property type="project" value="UniProtKB-KW"/>
</dbReference>
<keyword evidence="2" id="KW-0378">Hydrolase</keyword>
<feature type="region of interest" description="Disordered" evidence="1">
    <location>
        <begin position="1"/>
        <end position="40"/>
    </location>
</feature>